<sequence>MKFSSGFMVMCCFGVLVAADEIFAEGDKTEPYIMAPMKRPFCNRFGGCSAAAGRMAGNRKRWGFQPESPVAVPQQDNLAAFASPELEEAVMQEVLRQKLRDIFRT</sequence>
<evidence type="ECO:0000313" key="2">
    <source>
        <dbReference type="EMBL" id="OQV25645.1"/>
    </source>
</evidence>
<feature type="signal peptide" evidence="1">
    <location>
        <begin position="1"/>
        <end position="19"/>
    </location>
</feature>
<keyword evidence="1" id="KW-0732">Signal</keyword>
<proteinExistence type="predicted"/>
<evidence type="ECO:0008006" key="4">
    <source>
        <dbReference type="Google" id="ProtNLM"/>
    </source>
</evidence>
<accession>A0A1W0XDU2</accession>
<organism evidence="2 3">
    <name type="scientific">Hypsibius exemplaris</name>
    <name type="common">Freshwater tardigrade</name>
    <dbReference type="NCBI Taxonomy" id="2072580"/>
    <lineage>
        <taxon>Eukaryota</taxon>
        <taxon>Metazoa</taxon>
        <taxon>Ecdysozoa</taxon>
        <taxon>Tardigrada</taxon>
        <taxon>Eutardigrada</taxon>
        <taxon>Parachela</taxon>
        <taxon>Hypsibioidea</taxon>
        <taxon>Hypsibiidae</taxon>
        <taxon>Hypsibius</taxon>
    </lineage>
</organism>
<evidence type="ECO:0000256" key="1">
    <source>
        <dbReference type="SAM" id="SignalP"/>
    </source>
</evidence>
<dbReference type="Proteomes" id="UP000192578">
    <property type="component" value="Unassembled WGS sequence"/>
</dbReference>
<keyword evidence="3" id="KW-1185">Reference proteome</keyword>
<dbReference type="EMBL" id="MTYJ01000002">
    <property type="protein sequence ID" value="OQV25645.1"/>
    <property type="molecule type" value="Genomic_DNA"/>
</dbReference>
<name>A0A1W0XDU2_HYPEX</name>
<reference evidence="3" key="1">
    <citation type="submission" date="2017-01" db="EMBL/GenBank/DDBJ databases">
        <title>Comparative genomics of anhydrobiosis in the tardigrade Hypsibius dujardini.</title>
        <authorList>
            <person name="Yoshida Y."/>
            <person name="Koutsovoulos G."/>
            <person name="Laetsch D."/>
            <person name="Stevens L."/>
            <person name="Kumar S."/>
            <person name="Horikawa D."/>
            <person name="Ishino K."/>
            <person name="Komine S."/>
            <person name="Tomita M."/>
            <person name="Blaxter M."/>
            <person name="Arakawa K."/>
        </authorList>
    </citation>
    <scope>NUCLEOTIDE SEQUENCE [LARGE SCALE GENOMIC DNA]</scope>
    <source>
        <strain evidence="3">Z151</strain>
    </source>
</reference>
<comment type="caution">
    <text evidence="2">The sequence shown here is derived from an EMBL/GenBank/DDBJ whole genome shotgun (WGS) entry which is preliminary data.</text>
</comment>
<evidence type="ECO:0000313" key="3">
    <source>
        <dbReference type="Proteomes" id="UP000192578"/>
    </source>
</evidence>
<feature type="chain" id="PRO_5012393380" description="Cardioactive peptide" evidence="1">
    <location>
        <begin position="20"/>
        <end position="105"/>
    </location>
</feature>
<gene>
    <name evidence="2" type="ORF">BV898_00580</name>
</gene>
<protein>
    <recommendedName>
        <fullName evidence="4">Cardioactive peptide</fullName>
    </recommendedName>
</protein>
<dbReference type="AlphaFoldDB" id="A0A1W0XDU2"/>